<feature type="zinc finger region" description="C3H1-type" evidence="4">
    <location>
        <begin position="286"/>
        <end position="313"/>
    </location>
</feature>
<evidence type="ECO:0000256" key="2">
    <source>
        <dbReference type="ARBA" id="ARBA00022771"/>
    </source>
</evidence>
<dbReference type="InterPro" id="IPR000571">
    <property type="entry name" value="Znf_CCCH"/>
</dbReference>
<dbReference type="Pfam" id="PF25542">
    <property type="entry name" value="zf-CCCH_12"/>
    <property type="match status" value="1"/>
</dbReference>
<gene>
    <name evidence="8" type="ORF">C7999DRAFT_12813</name>
</gene>
<dbReference type="PANTHER" id="PTHR37543">
    <property type="entry name" value="CCCH ZINC FINGER DNA BINDING PROTEIN (AFU_ORTHOLOGUE AFUA_5G12760)"/>
    <property type="match status" value="1"/>
</dbReference>
<accession>A0AAN7CWN6</accession>
<dbReference type="SMART" id="SM00356">
    <property type="entry name" value="ZnF_C3H1"/>
    <property type="match status" value="2"/>
</dbReference>
<keyword evidence="2 4" id="KW-0863">Zinc-finger</keyword>
<dbReference type="PANTHER" id="PTHR37543:SF1">
    <property type="entry name" value="CCCH ZINC FINGER DNA BINDING PROTEIN (AFU_ORTHOLOGUE AFUA_5G12760)"/>
    <property type="match status" value="1"/>
</dbReference>
<feature type="region of interest" description="Disordered" evidence="6">
    <location>
        <begin position="481"/>
        <end position="502"/>
    </location>
</feature>
<sequence length="502" mass="55213">MLNDQEIEQAAAQLAEFKRSDAVSRLLDQYSVLIDDYKRLKSDYEEERETREKYKQMARNQERNPFALVLVDGDGYVFNDALLKQRAEGGNTAAQMLNDEVKASLQRKGLEHCQVMVRIYANVLGLSKALSKAGVVGAESRSLAPFIASFNRSYGLTEFVDAGQLKENADFKLRALLRLYAENGQCKHIYFAACHDAGYVSELTPFTGNSSKFTLIDTPGIRFHDEFTKLGMGIEEFRNVFRQSAIDGSATFRPNNITAGAATKTVSTPPLQTSPTPLSPTLAADQDKKTVCLFYSFAKCRYGKSCKLLHVDPPAEAKIIRDSAELALPSSPTGIGSSTTSLAVDLMLLPTAKAIPDGYVMVNNNNHRLDPGLPFVSADVFDRLKVRVKKKRVCNSFHLQGLCDAGDGCEYDHEPLDEELLPALAALVRSMPCPRRGGCRLEGCSQGHICQILDCTHRGGKVYCKLPYLSHLQPLTVARHVPSSTRQVRKANDGSDSSTTSG</sequence>
<dbReference type="InterPro" id="IPR036855">
    <property type="entry name" value="Znf_CCCH_sf"/>
</dbReference>
<dbReference type="Pfam" id="PF25543">
    <property type="entry name" value="zf-CCCH_tandem"/>
    <property type="match status" value="1"/>
</dbReference>
<evidence type="ECO:0000256" key="5">
    <source>
        <dbReference type="SAM" id="Coils"/>
    </source>
</evidence>
<dbReference type="InterPro" id="IPR057683">
    <property type="entry name" value="DUF7923"/>
</dbReference>
<evidence type="ECO:0000256" key="1">
    <source>
        <dbReference type="ARBA" id="ARBA00022723"/>
    </source>
</evidence>
<proteinExistence type="predicted"/>
<feature type="domain" description="C3H1-type" evidence="7">
    <location>
        <begin position="389"/>
        <end position="416"/>
    </location>
</feature>
<keyword evidence="9" id="KW-1185">Reference proteome</keyword>
<evidence type="ECO:0000256" key="3">
    <source>
        <dbReference type="ARBA" id="ARBA00022833"/>
    </source>
</evidence>
<evidence type="ECO:0000256" key="6">
    <source>
        <dbReference type="SAM" id="MobiDB-lite"/>
    </source>
</evidence>
<dbReference type="GO" id="GO:0008270">
    <property type="term" value="F:zinc ion binding"/>
    <property type="evidence" value="ECO:0007669"/>
    <property type="project" value="UniProtKB-KW"/>
</dbReference>
<evidence type="ECO:0000313" key="8">
    <source>
        <dbReference type="EMBL" id="KAK4249325.1"/>
    </source>
</evidence>
<keyword evidence="5" id="KW-0175">Coiled coil</keyword>
<evidence type="ECO:0000313" key="9">
    <source>
        <dbReference type="Proteomes" id="UP001303647"/>
    </source>
</evidence>
<feature type="domain" description="C3H1-type" evidence="7">
    <location>
        <begin position="286"/>
        <end position="313"/>
    </location>
</feature>
<keyword evidence="1 4" id="KW-0479">Metal-binding</keyword>
<organism evidence="8 9">
    <name type="scientific">Corynascus novoguineensis</name>
    <dbReference type="NCBI Taxonomy" id="1126955"/>
    <lineage>
        <taxon>Eukaryota</taxon>
        <taxon>Fungi</taxon>
        <taxon>Dikarya</taxon>
        <taxon>Ascomycota</taxon>
        <taxon>Pezizomycotina</taxon>
        <taxon>Sordariomycetes</taxon>
        <taxon>Sordariomycetidae</taxon>
        <taxon>Sordariales</taxon>
        <taxon>Chaetomiaceae</taxon>
        <taxon>Corynascus</taxon>
    </lineage>
</organism>
<feature type="zinc finger region" description="C3H1-type" evidence="4">
    <location>
        <begin position="389"/>
        <end position="416"/>
    </location>
</feature>
<dbReference type="Proteomes" id="UP001303647">
    <property type="component" value="Unassembled WGS sequence"/>
</dbReference>
<dbReference type="EMBL" id="MU857625">
    <property type="protein sequence ID" value="KAK4249325.1"/>
    <property type="molecule type" value="Genomic_DNA"/>
</dbReference>
<reference evidence="8" key="2">
    <citation type="submission" date="2023-05" db="EMBL/GenBank/DDBJ databases">
        <authorList>
            <consortium name="Lawrence Berkeley National Laboratory"/>
            <person name="Steindorff A."/>
            <person name="Hensen N."/>
            <person name="Bonometti L."/>
            <person name="Westerberg I."/>
            <person name="Brannstrom I.O."/>
            <person name="Guillou S."/>
            <person name="Cros-Aarteil S."/>
            <person name="Calhoun S."/>
            <person name="Haridas S."/>
            <person name="Kuo A."/>
            <person name="Mondo S."/>
            <person name="Pangilinan J."/>
            <person name="Riley R."/>
            <person name="Labutti K."/>
            <person name="Andreopoulos B."/>
            <person name="Lipzen A."/>
            <person name="Chen C."/>
            <person name="Yanf M."/>
            <person name="Daum C."/>
            <person name="Ng V."/>
            <person name="Clum A."/>
            <person name="Ohm R."/>
            <person name="Martin F."/>
            <person name="Silar P."/>
            <person name="Natvig D."/>
            <person name="Lalanne C."/>
            <person name="Gautier V."/>
            <person name="Ament-Velasquez S.L."/>
            <person name="Kruys A."/>
            <person name="Hutchinson M.I."/>
            <person name="Powell A.J."/>
            <person name="Barry K."/>
            <person name="Miller A.N."/>
            <person name="Grigoriev I.V."/>
            <person name="Debuchy R."/>
            <person name="Gladieux P."/>
            <person name="Thoren M.H."/>
            <person name="Johannesson H."/>
        </authorList>
    </citation>
    <scope>NUCLEOTIDE SEQUENCE</scope>
    <source>
        <strain evidence="8">CBS 359.72</strain>
    </source>
</reference>
<dbReference type="PROSITE" id="PS50103">
    <property type="entry name" value="ZF_C3H1"/>
    <property type="match status" value="2"/>
</dbReference>
<dbReference type="InterPro" id="IPR057654">
    <property type="entry name" value="Znf-CCCH_tandem"/>
</dbReference>
<protein>
    <recommendedName>
        <fullName evidence="7">C3H1-type domain-containing protein</fullName>
    </recommendedName>
</protein>
<dbReference type="AlphaFoldDB" id="A0AAN7CWN6"/>
<comment type="caution">
    <text evidence="8">The sequence shown here is derived from an EMBL/GenBank/DDBJ whole genome shotgun (WGS) entry which is preliminary data.</text>
</comment>
<evidence type="ECO:0000256" key="4">
    <source>
        <dbReference type="PROSITE-ProRule" id="PRU00723"/>
    </source>
</evidence>
<reference evidence="8" key="1">
    <citation type="journal article" date="2023" name="Mol. Phylogenet. Evol.">
        <title>Genome-scale phylogeny and comparative genomics of the fungal order Sordariales.</title>
        <authorList>
            <person name="Hensen N."/>
            <person name="Bonometti L."/>
            <person name="Westerberg I."/>
            <person name="Brannstrom I.O."/>
            <person name="Guillou S."/>
            <person name="Cros-Aarteil S."/>
            <person name="Calhoun S."/>
            <person name="Haridas S."/>
            <person name="Kuo A."/>
            <person name="Mondo S."/>
            <person name="Pangilinan J."/>
            <person name="Riley R."/>
            <person name="LaButti K."/>
            <person name="Andreopoulos B."/>
            <person name="Lipzen A."/>
            <person name="Chen C."/>
            <person name="Yan M."/>
            <person name="Daum C."/>
            <person name="Ng V."/>
            <person name="Clum A."/>
            <person name="Steindorff A."/>
            <person name="Ohm R.A."/>
            <person name="Martin F."/>
            <person name="Silar P."/>
            <person name="Natvig D.O."/>
            <person name="Lalanne C."/>
            <person name="Gautier V."/>
            <person name="Ament-Velasquez S.L."/>
            <person name="Kruys A."/>
            <person name="Hutchinson M.I."/>
            <person name="Powell A.J."/>
            <person name="Barry K."/>
            <person name="Miller A.N."/>
            <person name="Grigoriev I.V."/>
            <person name="Debuchy R."/>
            <person name="Gladieux P."/>
            <person name="Hiltunen Thoren M."/>
            <person name="Johannesson H."/>
        </authorList>
    </citation>
    <scope>NUCLEOTIDE SEQUENCE</scope>
    <source>
        <strain evidence="8">CBS 359.72</strain>
    </source>
</reference>
<name>A0AAN7CWN6_9PEZI</name>
<dbReference type="Pfam" id="PF25540">
    <property type="entry name" value="DUF7923"/>
    <property type="match status" value="1"/>
</dbReference>
<dbReference type="SUPFAM" id="SSF90229">
    <property type="entry name" value="CCCH zinc finger"/>
    <property type="match status" value="1"/>
</dbReference>
<evidence type="ECO:0000259" key="7">
    <source>
        <dbReference type="PROSITE" id="PS50103"/>
    </source>
</evidence>
<keyword evidence="3 4" id="KW-0862">Zinc</keyword>
<feature type="coiled-coil region" evidence="5">
    <location>
        <begin position="27"/>
        <end position="64"/>
    </location>
</feature>